<keyword evidence="2" id="KW-1185">Reference proteome</keyword>
<organism evidence="1 2">
    <name type="scientific">Cloacibacillus evryensis</name>
    <dbReference type="NCBI Taxonomy" id="508460"/>
    <lineage>
        <taxon>Bacteria</taxon>
        <taxon>Thermotogati</taxon>
        <taxon>Synergistota</taxon>
        <taxon>Synergistia</taxon>
        <taxon>Synergistales</taxon>
        <taxon>Synergistaceae</taxon>
        <taxon>Cloacibacillus</taxon>
    </lineage>
</organism>
<evidence type="ECO:0008006" key="3">
    <source>
        <dbReference type="Google" id="ProtNLM"/>
    </source>
</evidence>
<dbReference type="AlphaFoldDB" id="A0AAW5K9C3"/>
<name>A0AAW5K9C3_9BACT</name>
<protein>
    <recommendedName>
        <fullName evidence="3">Restriction endonuclease subunit S</fullName>
    </recommendedName>
</protein>
<accession>A0AAW5K9C3</accession>
<dbReference type="Proteomes" id="UP001205919">
    <property type="component" value="Unassembled WGS sequence"/>
</dbReference>
<dbReference type="RefSeq" id="WP_256182246.1">
    <property type="nucleotide sequence ID" value="NZ_JANFYT010000034.1"/>
</dbReference>
<evidence type="ECO:0000313" key="1">
    <source>
        <dbReference type="EMBL" id="MCQ4815363.1"/>
    </source>
</evidence>
<gene>
    <name evidence="1" type="ORF">NE630_13065</name>
</gene>
<reference evidence="1 2" key="1">
    <citation type="submission" date="2022-06" db="EMBL/GenBank/DDBJ databases">
        <title>Isolation of gut microbiota from human fecal samples.</title>
        <authorList>
            <person name="Pamer E.G."/>
            <person name="Barat B."/>
            <person name="Waligurski E."/>
            <person name="Medina S."/>
            <person name="Paddock L."/>
            <person name="Mostad J."/>
        </authorList>
    </citation>
    <scope>NUCLEOTIDE SEQUENCE [LARGE SCALE GENOMIC DNA]</scope>
    <source>
        <strain evidence="1 2">DFI.9.90</strain>
    </source>
</reference>
<evidence type="ECO:0000313" key="2">
    <source>
        <dbReference type="Proteomes" id="UP001205919"/>
    </source>
</evidence>
<dbReference type="EMBL" id="JANFYT010000034">
    <property type="protein sequence ID" value="MCQ4815363.1"/>
    <property type="molecule type" value="Genomic_DNA"/>
</dbReference>
<comment type="caution">
    <text evidence="1">The sequence shown here is derived from an EMBL/GenBank/DDBJ whole genome shotgun (WGS) entry which is preliminary data.</text>
</comment>
<proteinExistence type="predicted"/>
<sequence>MFNGYIDVAKGFQTSVNIAYDLNNAEKVRGFIPTQSSLDVIEDVLLSTADNATQRARMLIGAYGRGKSHIILVLMALLSKKDKTLFPSLLEKMKEANKDLYEFSLNYLNRTEKLLPIIVRGSNSSLSSSFLNALQLTLSEDNLSDVMPETHFQAAITAIEIWKREFKDTYNKFSKALGKPVDQFILALQEFDVASYDKFTELYPKLTSGSTFNPFLGFDVVDLYENVAQKLKTKGYSGVYVVYDEFSKYLESSIANATISDIKLLQDFAEKCSRSGNSQMHLLLICHKDIANYIDDGLPKEKIDGWRGVSGRFKHINLHNNYAQMYEIISAVIKKSEPFWAKYQEENAALFSELSSRFSKNGLLDATNTDEVINAVYGCYPMHPVSTFILPRLSERVAQNERTLFTFLSSDDRYTLSAFLRAKIEQFPLVTPDYIYDYFEPLLRKEPYTSEAHKIYKLISTVLQKVESHTLEAKILKTIALIYLVEQFEKLPPIVDVISDSFRDVVEDPKSINDALTSLIDKECIVYLKRSNGYLRIKESSGVDIPSEITAYIDRNRSVLKVTEILNRSAFDSYLYPTGYNDRFEITRYFDFTFIDGKEFFSIQDFEARIAASDADGIIYAVIPRNIDELKRLETVVRKAERLTERLVIILPSSFEDIEKIAFEYEAVKKQRERVPETEPILADEYDIYIDDLTEVIGAFINNYARPENGNASYYYKGKKQQIYRKAQLTGLLSRICEEVFCRTPVINNESVNKNTLPSVTINSRTKILAGLLENEIKPNLGLTGTGQEVSIMRSTLIQTGVLISPTDNPQINLVPKDVNLAFMLAQIQEFFSETSATGTATFEKLYGRLTKPQYGIGLKRGIIPIYLATVLHLNKQNLVIKYNGKEERITPDLLNGINESPSEYAILVENWSATKATYITALEGVFRKDIKEREKIYNGFAYILYAMNRWYIALPKYAKELTAEYQGRDQKALPLPLSHISFVNSLKMPDENPHNYLFDKLAGIFKLKELTIDLVQLIQSAKVERDNAIRNLVGKLADDIKFLFAGRNANTTLATTVGNWYEKLSERTLRQLFANNENKILTILSSVSNDDSAFVQRLAKAVSGLRIEDWTDGTIDGFFKELSAFKETVDDFNNKKPSDRGANAEYRIVFKNARGQETVRIFNKADYSETAELMLGEVSRVVDEYNQSLTEQEKRQVIMDILERLCHTEG</sequence>